<organism evidence="2">
    <name type="scientific">marine sediment metagenome</name>
    <dbReference type="NCBI Taxonomy" id="412755"/>
    <lineage>
        <taxon>unclassified sequences</taxon>
        <taxon>metagenomes</taxon>
        <taxon>ecological metagenomes</taxon>
    </lineage>
</organism>
<feature type="non-terminal residue" evidence="2">
    <location>
        <position position="1"/>
    </location>
</feature>
<accession>X0XCP7</accession>
<evidence type="ECO:0000256" key="1">
    <source>
        <dbReference type="ARBA" id="ARBA00009820"/>
    </source>
</evidence>
<protein>
    <recommendedName>
        <fullName evidence="3">Dipeptidylpeptidase IV N-terminal domain-containing protein</fullName>
    </recommendedName>
</protein>
<feature type="non-terminal residue" evidence="2">
    <location>
        <position position="250"/>
    </location>
</feature>
<evidence type="ECO:0008006" key="3">
    <source>
        <dbReference type="Google" id="ProtNLM"/>
    </source>
</evidence>
<dbReference type="InterPro" id="IPR011042">
    <property type="entry name" value="6-blade_b-propeller_TolB-like"/>
</dbReference>
<sequence>LSPDGRRFLFLSRVDEESETPEEKVEDVMWITKLRYRMDGTGYYPYTRSHLFTVSAEGGEPGQLTRGPYDVSSADWSPDGGEIAHVANMEDGDYTRIRDIFIIPSKGGSPRKLTDGRTMIRSVAWSPDGELLAYTGRIPVDPEHPMYGSTDIWVMPPGGGEARNLTSAFDRTVGAYGSSVFWGDNGQIYFRAPRHGAYNLYMVSVDKGAVEPVIEGKRTLASFSLCADSSRIAFAATDATWPQEVWVHDA</sequence>
<comment type="similarity">
    <text evidence="1">Belongs to the TolB family.</text>
</comment>
<evidence type="ECO:0000313" key="2">
    <source>
        <dbReference type="EMBL" id="GAG33187.1"/>
    </source>
</evidence>
<dbReference type="AlphaFoldDB" id="X0XCP7"/>
<gene>
    <name evidence="2" type="ORF">S01H1_66763</name>
</gene>
<dbReference type="Gene3D" id="2.120.10.30">
    <property type="entry name" value="TolB, C-terminal domain"/>
    <property type="match status" value="2"/>
</dbReference>
<dbReference type="EMBL" id="BARS01044160">
    <property type="protein sequence ID" value="GAG33187.1"/>
    <property type="molecule type" value="Genomic_DNA"/>
</dbReference>
<dbReference type="Pfam" id="PF07676">
    <property type="entry name" value="PD40"/>
    <property type="match status" value="2"/>
</dbReference>
<dbReference type="SUPFAM" id="SSF69304">
    <property type="entry name" value="Tricorn protease N-terminal domain"/>
    <property type="match status" value="1"/>
</dbReference>
<name>X0XCP7_9ZZZZ</name>
<dbReference type="InterPro" id="IPR011659">
    <property type="entry name" value="WD40"/>
</dbReference>
<comment type="caution">
    <text evidence="2">The sequence shown here is derived from an EMBL/GenBank/DDBJ whole genome shotgun (WGS) entry which is preliminary data.</text>
</comment>
<dbReference type="PANTHER" id="PTHR36842:SF1">
    <property type="entry name" value="PROTEIN TOLB"/>
    <property type="match status" value="1"/>
</dbReference>
<proteinExistence type="inferred from homology"/>
<reference evidence="2" key="1">
    <citation type="journal article" date="2014" name="Front. Microbiol.">
        <title>High frequency of phylogenetically diverse reductive dehalogenase-homologous genes in deep subseafloor sedimentary metagenomes.</title>
        <authorList>
            <person name="Kawai M."/>
            <person name="Futagami T."/>
            <person name="Toyoda A."/>
            <person name="Takaki Y."/>
            <person name="Nishi S."/>
            <person name="Hori S."/>
            <person name="Arai W."/>
            <person name="Tsubouchi T."/>
            <person name="Morono Y."/>
            <person name="Uchiyama I."/>
            <person name="Ito T."/>
            <person name="Fujiyama A."/>
            <person name="Inagaki F."/>
            <person name="Takami H."/>
        </authorList>
    </citation>
    <scope>NUCLEOTIDE SEQUENCE</scope>
    <source>
        <strain evidence="2">Expedition CK06-06</strain>
    </source>
</reference>
<dbReference type="PANTHER" id="PTHR36842">
    <property type="entry name" value="PROTEIN TOLB HOMOLOG"/>
    <property type="match status" value="1"/>
</dbReference>